<name>A0A1G8Q7T0_9RHOB</name>
<feature type="signal peptide" evidence="1">
    <location>
        <begin position="1"/>
        <end position="20"/>
    </location>
</feature>
<gene>
    <name evidence="3" type="ORF">SAMN04487993_1014116</name>
</gene>
<protein>
    <submittedName>
        <fullName evidence="3">Thioredoxin-related protein</fullName>
    </submittedName>
</protein>
<keyword evidence="4" id="KW-1185">Reference proteome</keyword>
<keyword evidence="1" id="KW-0732">Signal</keyword>
<dbReference type="InterPro" id="IPR012336">
    <property type="entry name" value="Thioredoxin-like_fold"/>
</dbReference>
<reference evidence="3 4" key="1">
    <citation type="submission" date="2016-10" db="EMBL/GenBank/DDBJ databases">
        <authorList>
            <person name="de Groot N.N."/>
        </authorList>
    </citation>
    <scope>NUCLEOTIDE SEQUENCE [LARGE SCALE GENOMIC DNA]</scope>
    <source>
        <strain evidence="3 4">DSM 26424</strain>
    </source>
</reference>
<feature type="chain" id="PRO_5011655420" evidence="1">
    <location>
        <begin position="21"/>
        <end position="193"/>
    </location>
</feature>
<dbReference type="EMBL" id="FNEJ01000014">
    <property type="protein sequence ID" value="SDJ00160.1"/>
    <property type="molecule type" value="Genomic_DNA"/>
</dbReference>
<sequence>MFLRFAAALAATCIALPLWAAEMGDDGLYKEPWMRDTFKDLREDLAEANAEGKRLVLFVEQRGCIYCHQMHEEVFSDAEVSDYIADNFYVVQINLHGDTEVTDFDGESLPEKAAAQKWRVLFTPNIVFLPEEVPEDATATEAAVAVMPGAFGKGTTLDMFTWVAEKRYELDNGEDFQRYHARRIQERADGATD</sequence>
<accession>A0A1G8Q7T0</accession>
<feature type="domain" description="Thioredoxin-like fold" evidence="2">
    <location>
        <begin position="49"/>
        <end position="132"/>
    </location>
</feature>
<organism evidence="3 4">
    <name type="scientific">Salipiger marinus</name>
    <dbReference type="NCBI Taxonomy" id="555512"/>
    <lineage>
        <taxon>Bacteria</taxon>
        <taxon>Pseudomonadati</taxon>
        <taxon>Pseudomonadota</taxon>
        <taxon>Alphaproteobacteria</taxon>
        <taxon>Rhodobacterales</taxon>
        <taxon>Roseobacteraceae</taxon>
        <taxon>Salipiger</taxon>
    </lineage>
</organism>
<dbReference type="InterPro" id="IPR036249">
    <property type="entry name" value="Thioredoxin-like_sf"/>
</dbReference>
<dbReference type="OrthoDB" id="9811036at2"/>
<dbReference type="Gene3D" id="3.40.30.10">
    <property type="entry name" value="Glutaredoxin"/>
    <property type="match status" value="1"/>
</dbReference>
<evidence type="ECO:0000259" key="2">
    <source>
        <dbReference type="Pfam" id="PF13098"/>
    </source>
</evidence>
<dbReference type="CDD" id="cd02951">
    <property type="entry name" value="SoxW"/>
    <property type="match status" value="1"/>
</dbReference>
<evidence type="ECO:0000313" key="3">
    <source>
        <dbReference type="EMBL" id="SDJ00160.1"/>
    </source>
</evidence>
<dbReference type="AlphaFoldDB" id="A0A1G8Q7T0"/>
<proteinExistence type="predicted"/>
<evidence type="ECO:0000313" key="4">
    <source>
        <dbReference type="Proteomes" id="UP000199093"/>
    </source>
</evidence>
<dbReference type="Proteomes" id="UP000199093">
    <property type="component" value="Unassembled WGS sequence"/>
</dbReference>
<dbReference type="InterPro" id="IPR041737">
    <property type="entry name" value="SoxW"/>
</dbReference>
<dbReference type="RefSeq" id="WP_089849047.1">
    <property type="nucleotide sequence ID" value="NZ_FNEJ01000014.1"/>
</dbReference>
<dbReference type="Pfam" id="PF13098">
    <property type="entry name" value="Thioredoxin_2"/>
    <property type="match status" value="1"/>
</dbReference>
<dbReference type="SUPFAM" id="SSF52833">
    <property type="entry name" value="Thioredoxin-like"/>
    <property type="match status" value="1"/>
</dbReference>
<dbReference type="STRING" id="555512.SAMN04487993_1014116"/>
<evidence type="ECO:0000256" key="1">
    <source>
        <dbReference type="SAM" id="SignalP"/>
    </source>
</evidence>